<evidence type="ECO:0000256" key="1">
    <source>
        <dbReference type="SAM" id="Phobius"/>
    </source>
</evidence>
<comment type="caution">
    <text evidence="2">The sequence shown here is derived from an EMBL/GenBank/DDBJ whole genome shotgun (WGS) entry which is preliminary data.</text>
</comment>
<keyword evidence="1" id="KW-0812">Transmembrane</keyword>
<protein>
    <submittedName>
        <fullName evidence="2">Uncharacterized protein</fullName>
    </submittedName>
</protein>
<accession>A0A5J4RHU1</accession>
<name>A0A5J4RHU1_9ZZZZ</name>
<evidence type="ECO:0000313" key="2">
    <source>
        <dbReference type="EMBL" id="KAA6332905.1"/>
    </source>
</evidence>
<sequence>MSSKNYDSLYLEILKIGIEKVNDGLSFNQLKNKLEKKGYDFENDCIELAVKQWFVDNFIHYEIIDEKIGGDIKETILEMVDNIGKLENGHLDCNFILKGTACLALLQHKNARNSLHYTFGAFAVALIALIISILVAIL</sequence>
<reference evidence="2" key="1">
    <citation type="submission" date="2019-03" db="EMBL/GenBank/DDBJ databases">
        <title>Single cell metagenomics reveals metabolic interactions within the superorganism composed of flagellate Streblomastix strix and complex community of Bacteroidetes bacteria on its surface.</title>
        <authorList>
            <person name="Treitli S.C."/>
            <person name="Kolisko M."/>
            <person name="Husnik F."/>
            <person name="Keeling P."/>
            <person name="Hampl V."/>
        </authorList>
    </citation>
    <scope>NUCLEOTIDE SEQUENCE</scope>
    <source>
        <strain evidence="2">STM</strain>
    </source>
</reference>
<dbReference type="AlphaFoldDB" id="A0A5J4RHU1"/>
<keyword evidence="1" id="KW-1133">Transmembrane helix</keyword>
<feature type="transmembrane region" description="Helical" evidence="1">
    <location>
        <begin position="115"/>
        <end position="137"/>
    </location>
</feature>
<gene>
    <name evidence="2" type="ORF">EZS27_018636</name>
</gene>
<keyword evidence="1" id="KW-0472">Membrane</keyword>
<proteinExistence type="predicted"/>
<organism evidence="2">
    <name type="scientific">termite gut metagenome</name>
    <dbReference type="NCBI Taxonomy" id="433724"/>
    <lineage>
        <taxon>unclassified sequences</taxon>
        <taxon>metagenomes</taxon>
        <taxon>organismal metagenomes</taxon>
    </lineage>
</organism>
<dbReference type="EMBL" id="SNRY01001181">
    <property type="protein sequence ID" value="KAA6332905.1"/>
    <property type="molecule type" value="Genomic_DNA"/>
</dbReference>